<accession>A0AAN6ZAI7</accession>
<reference evidence="1" key="2">
    <citation type="submission" date="2023-05" db="EMBL/GenBank/DDBJ databases">
        <authorList>
            <consortium name="Lawrence Berkeley National Laboratory"/>
            <person name="Steindorff A."/>
            <person name="Hensen N."/>
            <person name="Bonometti L."/>
            <person name="Westerberg I."/>
            <person name="Brannstrom I.O."/>
            <person name="Guillou S."/>
            <person name="Cros-Aarteil S."/>
            <person name="Calhoun S."/>
            <person name="Haridas S."/>
            <person name="Kuo A."/>
            <person name="Mondo S."/>
            <person name="Pangilinan J."/>
            <person name="Riley R."/>
            <person name="Labutti K."/>
            <person name="Andreopoulos B."/>
            <person name="Lipzen A."/>
            <person name="Chen C."/>
            <person name="Yanf M."/>
            <person name="Daum C."/>
            <person name="Ng V."/>
            <person name="Clum A."/>
            <person name="Ohm R."/>
            <person name="Martin F."/>
            <person name="Silar P."/>
            <person name="Natvig D."/>
            <person name="Lalanne C."/>
            <person name="Gautier V."/>
            <person name="Ament-Velasquez S.L."/>
            <person name="Kruys A."/>
            <person name="Hutchinson M.I."/>
            <person name="Powell A.J."/>
            <person name="Barry K."/>
            <person name="Miller A.N."/>
            <person name="Grigoriev I.V."/>
            <person name="Debuchy R."/>
            <person name="Gladieux P."/>
            <person name="Thoren M.H."/>
            <person name="Johannesson H."/>
        </authorList>
    </citation>
    <scope>NUCLEOTIDE SEQUENCE</scope>
    <source>
        <strain evidence="1">CBS 123565</strain>
    </source>
</reference>
<name>A0AAN6ZAI7_9PEZI</name>
<reference evidence="1" key="1">
    <citation type="journal article" date="2023" name="Mol. Phylogenet. Evol.">
        <title>Genome-scale phylogeny and comparative genomics of the fungal order Sordariales.</title>
        <authorList>
            <person name="Hensen N."/>
            <person name="Bonometti L."/>
            <person name="Westerberg I."/>
            <person name="Brannstrom I.O."/>
            <person name="Guillou S."/>
            <person name="Cros-Aarteil S."/>
            <person name="Calhoun S."/>
            <person name="Haridas S."/>
            <person name="Kuo A."/>
            <person name="Mondo S."/>
            <person name="Pangilinan J."/>
            <person name="Riley R."/>
            <person name="LaButti K."/>
            <person name="Andreopoulos B."/>
            <person name="Lipzen A."/>
            <person name="Chen C."/>
            <person name="Yan M."/>
            <person name="Daum C."/>
            <person name="Ng V."/>
            <person name="Clum A."/>
            <person name="Steindorff A."/>
            <person name="Ohm R.A."/>
            <person name="Martin F."/>
            <person name="Silar P."/>
            <person name="Natvig D.O."/>
            <person name="Lalanne C."/>
            <person name="Gautier V."/>
            <person name="Ament-Velasquez S.L."/>
            <person name="Kruys A."/>
            <person name="Hutchinson M.I."/>
            <person name="Powell A.J."/>
            <person name="Barry K."/>
            <person name="Miller A.N."/>
            <person name="Grigoriev I.V."/>
            <person name="Debuchy R."/>
            <person name="Gladieux P."/>
            <person name="Hiltunen Thoren M."/>
            <person name="Johannesson H."/>
        </authorList>
    </citation>
    <scope>NUCLEOTIDE SEQUENCE</scope>
    <source>
        <strain evidence="1">CBS 123565</strain>
    </source>
</reference>
<dbReference type="Proteomes" id="UP001304895">
    <property type="component" value="Unassembled WGS sequence"/>
</dbReference>
<gene>
    <name evidence="1" type="ORF">BT67DRAFT_212331</name>
</gene>
<dbReference type="AlphaFoldDB" id="A0AAN6ZAI7"/>
<evidence type="ECO:0000313" key="1">
    <source>
        <dbReference type="EMBL" id="KAK4130658.1"/>
    </source>
</evidence>
<proteinExistence type="predicted"/>
<sequence length="86" mass="9407">MSEAAAAPIRCQLLAFLATGSPGLGLILSPLRRFWSEPPRHCYIHRPNGSNYAQSLPRLGSRERPGIARHVSNVLGDPSRSQDLNC</sequence>
<dbReference type="EMBL" id="MU853433">
    <property type="protein sequence ID" value="KAK4130658.1"/>
    <property type="molecule type" value="Genomic_DNA"/>
</dbReference>
<evidence type="ECO:0000313" key="2">
    <source>
        <dbReference type="Proteomes" id="UP001304895"/>
    </source>
</evidence>
<comment type="caution">
    <text evidence="1">The sequence shown here is derived from an EMBL/GenBank/DDBJ whole genome shotgun (WGS) entry which is preliminary data.</text>
</comment>
<organism evidence="1 2">
    <name type="scientific">Trichocladium antarcticum</name>
    <dbReference type="NCBI Taxonomy" id="1450529"/>
    <lineage>
        <taxon>Eukaryota</taxon>
        <taxon>Fungi</taxon>
        <taxon>Dikarya</taxon>
        <taxon>Ascomycota</taxon>
        <taxon>Pezizomycotina</taxon>
        <taxon>Sordariomycetes</taxon>
        <taxon>Sordariomycetidae</taxon>
        <taxon>Sordariales</taxon>
        <taxon>Chaetomiaceae</taxon>
        <taxon>Trichocladium</taxon>
    </lineage>
</organism>
<keyword evidence="2" id="KW-1185">Reference proteome</keyword>
<protein>
    <submittedName>
        <fullName evidence="1">Uncharacterized protein</fullName>
    </submittedName>
</protein>